<organism evidence="2 3">
    <name type="scientific">Candidatus Shapirobacteria bacterium CG03_land_8_20_14_0_80_39_12</name>
    <dbReference type="NCBI Taxonomy" id="1974879"/>
    <lineage>
        <taxon>Bacteria</taxon>
        <taxon>Candidatus Shapironibacteriota</taxon>
    </lineage>
</organism>
<feature type="transmembrane region" description="Helical" evidence="1">
    <location>
        <begin position="109"/>
        <end position="126"/>
    </location>
</feature>
<keyword evidence="1" id="KW-0812">Transmembrane</keyword>
<comment type="caution">
    <text evidence="2">The sequence shown here is derived from an EMBL/GenBank/DDBJ whole genome shotgun (WGS) entry which is preliminary data.</text>
</comment>
<dbReference type="EMBL" id="PEVC01000044">
    <property type="protein sequence ID" value="PIV00714.1"/>
    <property type="molecule type" value="Genomic_DNA"/>
</dbReference>
<evidence type="ECO:0000256" key="1">
    <source>
        <dbReference type="SAM" id="Phobius"/>
    </source>
</evidence>
<keyword evidence="1" id="KW-0472">Membrane</keyword>
<protein>
    <submittedName>
        <fullName evidence="2">Uncharacterized protein</fullName>
    </submittedName>
</protein>
<dbReference type="Proteomes" id="UP000229631">
    <property type="component" value="Unassembled WGS sequence"/>
</dbReference>
<gene>
    <name evidence="2" type="ORF">COS54_02430</name>
</gene>
<evidence type="ECO:0000313" key="2">
    <source>
        <dbReference type="EMBL" id="PIV00714.1"/>
    </source>
</evidence>
<sequence length="127" mass="13847">MFNTLITSALVASLLFSQGGMTPVAGQTGQLVFEPVLASETLDLSYRFPEPSVSEGFKQNILIAVGYLIKNGNIVLQPGEVFAFHKNILPEFRNEKVITQESGFSVKDGYLYVGGLFLAMGSVIWLL</sequence>
<proteinExistence type="predicted"/>
<accession>A0A2M7BC81</accession>
<dbReference type="AlphaFoldDB" id="A0A2M7BC81"/>
<keyword evidence="1" id="KW-1133">Transmembrane helix</keyword>
<name>A0A2M7BC81_9BACT</name>
<reference evidence="3" key="1">
    <citation type="submission" date="2017-09" db="EMBL/GenBank/DDBJ databases">
        <title>Depth-based differentiation of microbial function through sediment-hosted aquifers and enrichment of novel symbionts in the deep terrestrial subsurface.</title>
        <authorList>
            <person name="Probst A.J."/>
            <person name="Ladd B."/>
            <person name="Jarett J.K."/>
            <person name="Geller-Mcgrath D.E."/>
            <person name="Sieber C.M.K."/>
            <person name="Emerson J.B."/>
            <person name="Anantharaman K."/>
            <person name="Thomas B.C."/>
            <person name="Malmstrom R."/>
            <person name="Stieglmeier M."/>
            <person name="Klingl A."/>
            <person name="Woyke T."/>
            <person name="Ryan C.M."/>
            <person name="Banfield J.F."/>
        </authorList>
    </citation>
    <scope>NUCLEOTIDE SEQUENCE [LARGE SCALE GENOMIC DNA]</scope>
</reference>
<evidence type="ECO:0000313" key="3">
    <source>
        <dbReference type="Proteomes" id="UP000229631"/>
    </source>
</evidence>